<dbReference type="InterPro" id="IPR002618">
    <property type="entry name" value="UDPGP_fam"/>
</dbReference>
<keyword evidence="3" id="KW-0808">Transferase</keyword>
<reference evidence="7" key="1">
    <citation type="journal article" date="2014" name="Science">
        <title>The coffee genome provides insight into the convergent evolution of caffeine biosynthesis.</title>
        <authorList>
            <person name="Denoeud F."/>
            <person name="Carretero-Paulet L."/>
            <person name="Dereeper A."/>
            <person name="Droc G."/>
            <person name="Guyot R."/>
            <person name="Pietrella M."/>
            <person name="Zheng C."/>
            <person name="Alberti A."/>
            <person name="Anthony F."/>
            <person name="Aprea G."/>
            <person name="Aury J.M."/>
            <person name="Bento P."/>
            <person name="Bernard M."/>
            <person name="Bocs S."/>
            <person name="Campa C."/>
            <person name="Cenci A."/>
            <person name="Combes M.C."/>
            <person name="Crouzillat D."/>
            <person name="Da Silva C."/>
            <person name="Daddiego L."/>
            <person name="De Bellis F."/>
            <person name="Dussert S."/>
            <person name="Garsmeur O."/>
            <person name="Gayraud T."/>
            <person name="Guignon V."/>
            <person name="Jahn K."/>
            <person name="Jamilloux V."/>
            <person name="Joet T."/>
            <person name="Labadie K."/>
            <person name="Lan T."/>
            <person name="Leclercq J."/>
            <person name="Lepelley M."/>
            <person name="Leroy T."/>
            <person name="Li L.T."/>
            <person name="Librado P."/>
            <person name="Lopez L."/>
            <person name="Munoz A."/>
            <person name="Noel B."/>
            <person name="Pallavicini A."/>
            <person name="Perrotta G."/>
            <person name="Poncet V."/>
            <person name="Pot D."/>
            <person name="Priyono X."/>
            <person name="Rigoreau M."/>
            <person name="Rouard M."/>
            <person name="Rozas J."/>
            <person name="Tranchant-Dubreuil C."/>
            <person name="VanBuren R."/>
            <person name="Zhang Q."/>
            <person name="Andrade A.C."/>
            <person name="Argout X."/>
            <person name="Bertrand B."/>
            <person name="de Kochko A."/>
            <person name="Graziosi G."/>
            <person name="Henry R.J."/>
            <person name="Jayarama X."/>
            <person name="Ming R."/>
            <person name="Nagai C."/>
            <person name="Rounsley S."/>
            <person name="Sankoff D."/>
            <person name="Giuliano G."/>
            <person name="Albert V.A."/>
            <person name="Wincker P."/>
            <person name="Lashermes P."/>
        </authorList>
    </citation>
    <scope>NUCLEOTIDE SEQUENCE [LARGE SCALE GENOMIC DNA]</scope>
    <source>
        <strain evidence="7">cv. DH200-94</strain>
    </source>
</reference>
<evidence type="ECO:0000313" key="7">
    <source>
        <dbReference type="Proteomes" id="UP000295252"/>
    </source>
</evidence>
<dbReference type="InterPro" id="IPR029044">
    <property type="entry name" value="Nucleotide-diphossugar_trans"/>
</dbReference>
<evidence type="ECO:0000313" key="6">
    <source>
        <dbReference type="EMBL" id="CDP18140.1"/>
    </source>
</evidence>
<dbReference type="Proteomes" id="UP000295252">
    <property type="component" value="Unassembled WGS sequence"/>
</dbReference>
<keyword evidence="4" id="KW-0548">Nucleotidyltransferase</keyword>
<dbReference type="SUPFAM" id="SSF53448">
    <property type="entry name" value="Nucleotide-diphospho-sugar transferases"/>
    <property type="match status" value="1"/>
</dbReference>
<dbReference type="Gene3D" id="2.160.10.10">
    <property type="entry name" value="Hexapeptide repeat proteins"/>
    <property type="match status" value="1"/>
</dbReference>
<dbReference type="OrthoDB" id="932129at2759"/>
<keyword evidence="7" id="KW-1185">Reference proteome</keyword>
<organism evidence="6 7">
    <name type="scientific">Coffea canephora</name>
    <name type="common">Robusta coffee</name>
    <dbReference type="NCBI Taxonomy" id="49390"/>
    <lineage>
        <taxon>Eukaryota</taxon>
        <taxon>Viridiplantae</taxon>
        <taxon>Streptophyta</taxon>
        <taxon>Embryophyta</taxon>
        <taxon>Tracheophyta</taxon>
        <taxon>Spermatophyta</taxon>
        <taxon>Magnoliopsida</taxon>
        <taxon>eudicotyledons</taxon>
        <taxon>Gunneridae</taxon>
        <taxon>Pentapetalae</taxon>
        <taxon>asterids</taxon>
        <taxon>lamiids</taxon>
        <taxon>Gentianales</taxon>
        <taxon>Rubiaceae</taxon>
        <taxon>Ixoroideae</taxon>
        <taxon>Gardenieae complex</taxon>
        <taxon>Bertiereae - Coffeeae clade</taxon>
        <taxon>Coffeeae</taxon>
        <taxon>Coffea</taxon>
    </lineage>
</organism>
<dbReference type="STRING" id="49390.A0A068VBE6"/>
<dbReference type="GO" id="GO:0006011">
    <property type="term" value="P:UDP-alpha-D-glucose metabolic process"/>
    <property type="evidence" value="ECO:0007669"/>
    <property type="project" value="InterPro"/>
</dbReference>
<dbReference type="PANTHER" id="PTHR43511">
    <property type="match status" value="1"/>
</dbReference>
<sequence length="217" mass="24147">MESCPLCLAGHPKTLADVKGGTLVSYEGRVQVFGTVKVTRPAVNEFKSIEKFKIFNTNYLQVSLETIKRLIQESALKMEIMPNPKEVDGVKVLQLETAAGAAIRFFDRVLIGNNVPRSRFLPAKATSDLLHVQSDDSYVVRNVARKNPTNPAIELVGKFLSRFKSIPSIVELDSLKVSAHVWFGSGITLKVIQTNYLSPSYSVSEALWMYRSLKICL</sequence>
<proteinExistence type="inferred from homology"/>
<dbReference type="Gene3D" id="3.90.550.10">
    <property type="entry name" value="Spore Coat Polysaccharide Biosynthesis Protein SpsA, Chain A"/>
    <property type="match status" value="1"/>
</dbReference>
<dbReference type="Pfam" id="PF01704">
    <property type="entry name" value="UDPGP"/>
    <property type="match status" value="1"/>
</dbReference>
<dbReference type="GO" id="GO:0003983">
    <property type="term" value="F:UTP:glucose-1-phosphate uridylyltransferase activity"/>
    <property type="evidence" value="ECO:0007669"/>
    <property type="project" value="UniProtKB-EC"/>
</dbReference>
<evidence type="ECO:0000256" key="3">
    <source>
        <dbReference type="ARBA" id="ARBA00022679"/>
    </source>
</evidence>
<dbReference type="EC" id="2.7.7.9" evidence="2"/>
<evidence type="ECO:0000256" key="4">
    <source>
        <dbReference type="ARBA" id="ARBA00022695"/>
    </source>
</evidence>
<evidence type="ECO:0000256" key="5">
    <source>
        <dbReference type="ARBA" id="ARBA00048128"/>
    </source>
</evidence>
<dbReference type="OMA" id="KMEIMPN"/>
<evidence type="ECO:0000256" key="1">
    <source>
        <dbReference type="ARBA" id="ARBA00010401"/>
    </source>
</evidence>
<evidence type="ECO:0000256" key="2">
    <source>
        <dbReference type="ARBA" id="ARBA00012415"/>
    </source>
</evidence>
<dbReference type="Gramene" id="CDP18140">
    <property type="protein sequence ID" value="CDP18140"/>
    <property type="gene ID" value="GSCOC_T00013722001"/>
</dbReference>
<dbReference type="InterPro" id="IPR016267">
    <property type="entry name" value="UDPGP_trans"/>
</dbReference>
<dbReference type="PhylomeDB" id="A0A068VBE6"/>
<protein>
    <recommendedName>
        <fullName evidence="2">UTP--glucose-1-phosphate uridylyltransferase</fullName>
        <ecNumber evidence="2">2.7.7.9</ecNumber>
    </recommendedName>
</protein>
<dbReference type="AlphaFoldDB" id="A0A068VBE6"/>
<dbReference type="InParanoid" id="A0A068VBE6"/>
<name>A0A068VBE6_COFCA</name>
<gene>
    <name evidence="6" type="ORF">GSCOC_T00013722001</name>
</gene>
<comment type="similarity">
    <text evidence="1">Belongs to the UDPGP type 1 family.</text>
</comment>
<accession>A0A068VBE6</accession>
<comment type="catalytic activity">
    <reaction evidence="5">
        <text>alpha-D-glucose 1-phosphate + UTP + H(+) = UDP-alpha-D-glucose + diphosphate</text>
        <dbReference type="Rhea" id="RHEA:19889"/>
        <dbReference type="ChEBI" id="CHEBI:15378"/>
        <dbReference type="ChEBI" id="CHEBI:33019"/>
        <dbReference type="ChEBI" id="CHEBI:46398"/>
        <dbReference type="ChEBI" id="CHEBI:58601"/>
        <dbReference type="ChEBI" id="CHEBI:58885"/>
        <dbReference type="EC" id="2.7.7.9"/>
    </reaction>
</comment>
<dbReference type="EMBL" id="HG739300">
    <property type="protein sequence ID" value="CDP18140.1"/>
    <property type="molecule type" value="Genomic_DNA"/>
</dbReference>